<protein>
    <submittedName>
        <fullName evidence="6">Phosphotransferase system phosphocarrier protein HPr</fullName>
    </submittedName>
</protein>
<dbReference type="PANTHER" id="PTHR33705">
    <property type="entry name" value="PHOSPHOCARRIER PROTEIN HPR"/>
    <property type="match status" value="1"/>
</dbReference>
<reference evidence="7" key="1">
    <citation type="submission" date="2014-09" db="EMBL/GenBank/DDBJ databases">
        <title>Vibrio variabilis JCM 19239. (C206) whole genome shotgun sequence.</title>
        <authorList>
            <person name="Sawabe T."/>
            <person name="Meirelles P."/>
            <person name="Nakanishi M."/>
            <person name="Sayaka M."/>
            <person name="Hattori M."/>
            <person name="Ohkuma M."/>
        </authorList>
    </citation>
    <scope>NUCLEOTIDE SEQUENCE [LARGE SCALE GENOMIC DNA]</scope>
    <source>
        <strain evidence="7">JCM 19239</strain>
    </source>
</reference>
<dbReference type="InterPro" id="IPR000032">
    <property type="entry name" value="HPr-like"/>
</dbReference>
<gene>
    <name evidence="6" type="ORF">JCM19239_5485</name>
</gene>
<dbReference type="PRINTS" id="PR00107">
    <property type="entry name" value="PHOSPHOCPHPR"/>
</dbReference>
<evidence type="ECO:0000256" key="4">
    <source>
        <dbReference type="ARBA" id="ARBA00022683"/>
    </source>
</evidence>
<feature type="domain" description="HPr" evidence="5">
    <location>
        <begin position="1"/>
        <end position="86"/>
    </location>
</feature>
<dbReference type="PROSITE" id="PS00589">
    <property type="entry name" value="PTS_HPR_SER"/>
    <property type="match status" value="1"/>
</dbReference>
<evidence type="ECO:0000313" key="7">
    <source>
        <dbReference type="Proteomes" id="UP000029223"/>
    </source>
</evidence>
<evidence type="ECO:0000259" key="5">
    <source>
        <dbReference type="PROSITE" id="PS51350"/>
    </source>
</evidence>
<dbReference type="Gene3D" id="3.30.1340.10">
    <property type="entry name" value="HPr-like"/>
    <property type="match status" value="1"/>
</dbReference>
<dbReference type="PROSITE" id="PS00369">
    <property type="entry name" value="PTS_HPR_HIS"/>
    <property type="match status" value="1"/>
</dbReference>
<dbReference type="InterPro" id="IPR050399">
    <property type="entry name" value="HPr"/>
</dbReference>
<dbReference type="InterPro" id="IPR035895">
    <property type="entry name" value="HPr-like_sf"/>
</dbReference>
<accession>A0ABQ0JHI8</accession>
<dbReference type="Pfam" id="PF00381">
    <property type="entry name" value="PTS-HPr"/>
    <property type="match status" value="1"/>
</dbReference>
<dbReference type="InterPro" id="IPR001020">
    <property type="entry name" value="PTS_HPr_His_P_site"/>
</dbReference>
<keyword evidence="3" id="KW-0963">Cytoplasm</keyword>
<evidence type="ECO:0000256" key="1">
    <source>
        <dbReference type="ARBA" id="ARBA00004496"/>
    </source>
</evidence>
<sequence>MKSDEVIVADEAGLHARPASMLVKSAKLYTSDVSIEYQGKAANAKSIMALMKLGVKGKAKVRITAQGEDEEIAVTELVKAIESNFK</sequence>
<dbReference type="InterPro" id="IPR002114">
    <property type="entry name" value="PTS_HPr_Ser_P_site"/>
</dbReference>
<comment type="caution">
    <text evidence="6">The sequence shown here is derived from an EMBL/GenBank/DDBJ whole genome shotgun (WGS) entry which is preliminary data.</text>
</comment>
<dbReference type="CDD" id="cd00367">
    <property type="entry name" value="PTS-HPr_like"/>
    <property type="match status" value="1"/>
</dbReference>
<evidence type="ECO:0000256" key="2">
    <source>
        <dbReference type="ARBA" id="ARBA00010736"/>
    </source>
</evidence>
<dbReference type="EMBL" id="BBMS01000039">
    <property type="protein sequence ID" value="GAL28225.1"/>
    <property type="molecule type" value="Genomic_DNA"/>
</dbReference>
<dbReference type="PROSITE" id="PS51350">
    <property type="entry name" value="PTS_HPR_DOM"/>
    <property type="match status" value="1"/>
</dbReference>
<evidence type="ECO:0000313" key="6">
    <source>
        <dbReference type="EMBL" id="GAL28225.1"/>
    </source>
</evidence>
<dbReference type="SUPFAM" id="SSF55594">
    <property type="entry name" value="HPr-like"/>
    <property type="match status" value="1"/>
</dbReference>
<reference evidence="7" key="2">
    <citation type="submission" date="2014-09" db="EMBL/GenBank/DDBJ databases">
        <authorList>
            <consortium name="NBRP consortium"/>
            <person name="Sawabe T."/>
            <person name="Meirelles P."/>
            <person name="Nakanishi M."/>
            <person name="Sayaka M."/>
            <person name="Hattori M."/>
            <person name="Ohkuma M."/>
        </authorList>
    </citation>
    <scope>NUCLEOTIDE SEQUENCE [LARGE SCALE GENOMIC DNA]</scope>
    <source>
        <strain evidence="7">JCM 19239</strain>
    </source>
</reference>
<name>A0ABQ0JHI8_9VIBR</name>
<keyword evidence="7" id="KW-1185">Reference proteome</keyword>
<comment type="similarity">
    <text evidence="2">Belongs to the HPr family.</text>
</comment>
<organism evidence="6 7">
    <name type="scientific">Vibrio variabilis</name>
    <dbReference type="NCBI Taxonomy" id="990271"/>
    <lineage>
        <taxon>Bacteria</taxon>
        <taxon>Pseudomonadati</taxon>
        <taxon>Pseudomonadota</taxon>
        <taxon>Gammaproteobacteria</taxon>
        <taxon>Vibrionales</taxon>
        <taxon>Vibrionaceae</taxon>
        <taxon>Vibrio</taxon>
    </lineage>
</organism>
<dbReference type="PANTHER" id="PTHR33705:SF2">
    <property type="entry name" value="PHOSPHOCARRIER PROTEIN NPR"/>
    <property type="match status" value="1"/>
</dbReference>
<comment type="subcellular location">
    <subcellularLocation>
        <location evidence="1">Cytoplasm</location>
    </subcellularLocation>
</comment>
<dbReference type="Proteomes" id="UP000029223">
    <property type="component" value="Unassembled WGS sequence"/>
</dbReference>
<dbReference type="NCBIfam" id="TIGR01003">
    <property type="entry name" value="PTS_HPr_family"/>
    <property type="match status" value="1"/>
</dbReference>
<evidence type="ECO:0000256" key="3">
    <source>
        <dbReference type="ARBA" id="ARBA00022490"/>
    </source>
</evidence>
<proteinExistence type="inferred from homology"/>
<keyword evidence="4" id="KW-0598">Phosphotransferase system</keyword>